<name>A0A381XLY8_9ZZZZ</name>
<gene>
    <name evidence="1" type="ORF">METZ01_LOCUS118640</name>
</gene>
<dbReference type="AlphaFoldDB" id="A0A381XLY8"/>
<accession>A0A381XLY8</accession>
<sequence length="64" mass="7053">MIAVALSWVPLNQQFQSVDFPDLYECGLQSVECVIYGVVTKSTKDVQRHGGALVSFYVICDGNL</sequence>
<proteinExistence type="predicted"/>
<dbReference type="EMBL" id="UINC01015659">
    <property type="protein sequence ID" value="SVA65786.1"/>
    <property type="molecule type" value="Genomic_DNA"/>
</dbReference>
<protein>
    <submittedName>
        <fullName evidence="1">Uncharacterized protein</fullName>
    </submittedName>
</protein>
<organism evidence="1">
    <name type="scientific">marine metagenome</name>
    <dbReference type="NCBI Taxonomy" id="408172"/>
    <lineage>
        <taxon>unclassified sequences</taxon>
        <taxon>metagenomes</taxon>
        <taxon>ecological metagenomes</taxon>
    </lineage>
</organism>
<evidence type="ECO:0000313" key="1">
    <source>
        <dbReference type="EMBL" id="SVA65786.1"/>
    </source>
</evidence>
<reference evidence="1" key="1">
    <citation type="submission" date="2018-05" db="EMBL/GenBank/DDBJ databases">
        <authorList>
            <person name="Lanie J.A."/>
            <person name="Ng W.-L."/>
            <person name="Kazmierczak K.M."/>
            <person name="Andrzejewski T.M."/>
            <person name="Davidsen T.M."/>
            <person name="Wayne K.J."/>
            <person name="Tettelin H."/>
            <person name="Glass J.I."/>
            <person name="Rusch D."/>
            <person name="Podicherti R."/>
            <person name="Tsui H.-C.T."/>
            <person name="Winkler M.E."/>
        </authorList>
    </citation>
    <scope>NUCLEOTIDE SEQUENCE</scope>
</reference>